<name>A0AA40CD48_9PEZI</name>
<dbReference type="GO" id="GO:0015179">
    <property type="term" value="F:L-amino acid transmembrane transporter activity"/>
    <property type="evidence" value="ECO:0007669"/>
    <property type="project" value="TreeGrafter"/>
</dbReference>
<evidence type="ECO:0000256" key="3">
    <source>
        <dbReference type="ARBA" id="ARBA00022989"/>
    </source>
</evidence>
<evidence type="ECO:0000256" key="6">
    <source>
        <dbReference type="SAM" id="Phobius"/>
    </source>
</evidence>
<evidence type="ECO:0000256" key="5">
    <source>
        <dbReference type="SAM" id="MobiDB-lite"/>
    </source>
</evidence>
<dbReference type="AlphaFoldDB" id="A0AA40CD48"/>
<dbReference type="PANTHER" id="PTHR11785">
    <property type="entry name" value="AMINO ACID TRANSPORTER"/>
    <property type="match status" value="1"/>
</dbReference>
<keyword evidence="3 6" id="KW-1133">Transmembrane helix</keyword>
<comment type="caution">
    <text evidence="7">The sequence shown here is derived from an EMBL/GenBank/DDBJ whole genome shotgun (WGS) entry which is preliminary data.</text>
</comment>
<feature type="region of interest" description="Disordered" evidence="5">
    <location>
        <begin position="1"/>
        <end position="31"/>
    </location>
</feature>
<dbReference type="Proteomes" id="UP001175000">
    <property type="component" value="Unassembled WGS sequence"/>
</dbReference>
<feature type="transmembrane region" description="Helical" evidence="6">
    <location>
        <begin position="524"/>
        <end position="549"/>
    </location>
</feature>
<keyword evidence="2 6" id="KW-0812">Transmembrane</keyword>
<evidence type="ECO:0000313" key="8">
    <source>
        <dbReference type="Proteomes" id="UP001175000"/>
    </source>
</evidence>
<proteinExistence type="predicted"/>
<reference evidence="7" key="1">
    <citation type="submission" date="2023-06" db="EMBL/GenBank/DDBJ databases">
        <title>Genome-scale phylogeny and comparative genomics of the fungal order Sordariales.</title>
        <authorList>
            <consortium name="Lawrence Berkeley National Laboratory"/>
            <person name="Hensen N."/>
            <person name="Bonometti L."/>
            <person name="Westerberg I."/>
            <person name="Brannstrom I.O."/>
            <person name="Guillou S."/>
            <person name="Cros-Aarteil S."/>
            <person name="Calhoun S."/>
            <person name="Haridas S."/>
            <person name="Kuo A."/>
            <person name="Mondo S."/>
            <person name="Pangilinan J."/>
            <person name="Riley R."/>
            <person name="Labutti K."/>
            <person name="Andreopoulos B."/>
            <person name="Lipzen A."/>
            <person name="Chen C."/>
            <person name="Yanf M."/>
            <person name="Daum C."/>
            <person name="Ng V."/>
            <person name="Clum A."/>
            <person name="Steindorff A."/>
            <person name="Ohm R."/>
            <person name="Martin F."/>
            <person name="Silar P."/>
            <person name="Natvig D."/>
            <person name="Lalanne C."/>
            <person name="Gautier V."/>
            <person name="Ament-Velasquez S.L."/>
            <person name="Kruys A."/>
            <person name="Hutchinson M.I."/>
            <person name="Powell A.J."/>
            <person name="Barry K."/>
            <person name="Miller A.N."/>
            <person name="Grigoriev I.V."/>
            <person name="Debuchy R."/>
            <person name="Gladieux P."/>
            <person name="Thoren M.H."/>
            <person name="Johannesson H."/>
        </authorList>
    </citation>
    <scope>NUCLEOTIDE SEQUENCE</scope>
    <source>
        <strain evidence="7">CBS 606.72</strain>
    </source>
</reference>
<gene>
    <name evidence="7" type="ORF">B0T14DRAFT_419716</name>
</gene>
<dbReference type="PANTHER" id="PTHR11785:SF353">
    <property type="entry name" value="METHIONINE TRANSPORTER (EUROFUNG)"/>
    <property type="match status" value="1"/>
</dbReference>
<dbReference type="Gene3D" id="1.20.1740.10">
    <property type="entry name" value="Amino acid/polyamine transporter I"/>
    <property type="match status" value="1"/>
</dbReference>
<feature type="transmembrane region" description="Helical" evidence="6">
    <location>
        <begin position="229"/>
        <end position="249"/>
    </location>
</feature>
<comment type="subcellular location">
    <subcellularLocation>
        <location evidence="1">Membrane</location>
        <topology evidence="1">Multi-pass membrane protein</topology>
    </subcellularLocation>
</comment>
<feature type="transmembrane region" description="Helical" evidence="6">
    <location>
        <begin position="569"/>
        <end position="587"/>
    </location>
</feature>
<evidence type="ECO:0000256" key="1">
    <source>
        <dbReference type="ARBA" id="ARBA00004141"/>
    </source>
</evidence>
<keyword evidence="8" id="KW-1185">Reference proteome</keyword>
<feature type="transmembrane region" description="Helical" evidence="6">
    <location>
        <begin position="319"/>
        <end position="344"/>
    </location>
</feature>
<protein>
    <submittedName>
        <fullName evidence="7">Amino acid permease-domain-containing protein</fullName>
    </submittedName>
</protein>
<sequence length="688" mass="76207">MASTEQQSVRSEPASDTGEDGREWRPGLDPHDQARLAQAKSDPFTIVEEIPTKKSSLGWFSVSCLIFNRMIGSGVFNSSSVIYSNTQSIGVSIMIWLVGISMALSGVILYIELGLTVPRYRLGGSKEKTAVVRSGGELPYLNYFFKLPRFLATCVFGVSFIVFGNTSVNSIAFALAILQATKQTADESSDETSAAGSREAVVCIAIAANTFACLLHSMSRKWGIRLNNLLGTLKLMMLFLIIIFGFNSLRLDNAESKASGERSRAVKNFDDPFNTESSPKHIYKYAEAVLFVIFPLGGFHQANYVGLVLAEIRHPRRNFAVVSGFSVLLICCLMMTVNTLYAAIIPKETLLERGHDQALEYFKYAIGQLGPAKIASDKHTVAINGSFRALSAMGNVIVFTFTAARVKQELAKEGVLPFSLFFASSYSFTLRRGFQRLPQTREGYQLHSSRAPAAALALHWAVTTVLIIGTVFGIKDATSHYPIYYLMVASYAYGLDVVWFAVIGIAMLYFRLWPGSRWRYKSPIPHAVGIVAATVFTATNAFPLVAIWIKDPEEDSLVKTEGLVRWFASQTFVFSVLGAGVLYWLAFRFYVYQRKTKTGDELEVTRIPIFWRDRSSAGGGERGSGYEGELLLLYEIIKVRWRSYRRGEEKTPMVAEPMHGEVRDSVARSSTIPFDANVARMSGGRGTN</sequence>
<keyword evidence="4 6" id="KW-0472">Membrane</keyword>
<dbReference type="GO" id="GO:0016020">
    <property type="term" value="C:membrane"/>
    <property type="evidence" value="ECO:0007669"/>
    <property type="project" value="UniProtKB-SubCell"/>
</dbReference>
<feature type="compositionally biased region" description="Basic and acidic residues" evidence="5">
    <location>
        <begin position="19"/>
        <end position="31"/>
    </location>
</feature>
<feature type="transmembrane region" description="Helical" evidence="6">
    <location>
        <begin position="451"/>
        <end position="472"/>
    </location>
</feature>
<feature type="transmembrane region" description="Helical" evidence="6">
    <location>
        <begin position="484"/>
        <end position="512"/>
    </location>
</feature>
<feature type="transmembrane region" description="Helical" evidence="6">
    <location>
        <begin position="288"/>
        <end position="307"/>
    </location>
</feature>
<dbReference type="Pfam" id="PF13520">
    <property type="entry name" value="AA_permease_2"/>
    <property type="match status" value="1"/>
</dbReference>
<evidence type="ECO:0000256" key="4">
    <source>
        <dbReference type="ARBA" id="ARBA00023136"/>
    </source>
</evidence>
<evidence type="ECO:0000256" key="2">
    <source>
        <dbReference type="ARBA" id="ARBA00022692"/>
    </source>
</evidence>
<feature type="compositionally biased region" description="Polar residues" evidence="5">
    <location>
        <begin position="1"/>
        <end position="10"/>
    </location>
</feature>
<feature type="transmembrane region" description="Helical" evidence="6">
    <location>
        <begin position="414"/>
        <end position="430"/>
    </location>
</feature>
<evidence type="ECO:0000313" key="7">
    <source>
        <dbReference type="EMBL" id="KAK0634057.1"/>
    </source>
</evidence>
<organism evidence="7 8">
    <name type="scientific">Immersiella caudata</name>
    <dbReference type="NCBI Taxonomy" id="314043"/>
    <lineage>
        <taxon>Eukaryota</taxon>
        <taxon>Fungi</taxon>
        <taxon>Dikarya</taxon>
        <taxon>Ascomycota</taxon>
        <taxon>Pezizomycotina</taxon>
        <taxon>Sordariomycetes</taxon>
        <taxon>Sordariomycetidae</taxon>
        <taxon>Sordariales</taxon>
        <taxon>Lasiosphaeriaceae</taxon>
        <taxon>Immersiella</taxon>
    </lineage>
</organism>
<dbReference type="InterPro" id="IPR002293">
    <property type="entry name" value="AA/rel_permease1"/>
</dbReference>
<dbReference type="InterPro" id="IPR050598">
    <property type="entry name" value="AminoAcid_Transporter"/>
</dbReference>
<dbReference type="EMBL" id="JAULSU010000001">
    <property type="protein sequence ID" value="KAK0634057.1"/>
    <property type="molecule type" value="Genomic_DNA"/>
</dbReference>
<accession>A0AA40CD48</accession>
<feature type="transmembrane region" description="Helical" evidence="6">
    <location>
        <begin position="88"/>
        <end position="111"/>
    </location>
</feature>
<feature type="transmembrane region" description="Helical" evidence="6">
    <location>
        <begin position="150"/>
        <end position="178"/>
    </location>
</feature>